<name>A0A7W8XYF2_9HYPH</name>
<reference evidence="1 2" key="1">
    <citation type="submission" date="2020-08" db="EMBL/GenBank/DDBJ databases">
        <title>Genomic Encyclopedia of Type Strains, Phase IV (KMG-V): Genome sequencing to study the core and pangenomes of soil and plant-associated prokaryotes.</title>
        <authorList>
            <person name="Whitman W."/>
        </authorList>
    </citation>
    <scope>NUCLEOTIDE SEQUENCE [LARGE SCALE GENOMIC DNA]</scope>
    <source>
        <strain evidence="1 2">SEMIA 4064</strain>
    </source>
</reference>
<keyword evidence="2" id="KW-1185">Reference proteome</keyword>
<organism evidence="1 2">
    <name type="scientific">Rhizobium paranaense</name>
    <dbReference type="NCBI Taxonomy" id="1650438"/>
    <lineage>
        <taxon>Bacteria</taxon>
        <taxon>Pseudomonadati</taxon>
        <taxon>Pseudomonadota</taxon>
        <taxon>Alphaproteobacteria</taxon>
        <taxon>Hyphomicrobiales</taxon>
        <taxon>Rhizobiaceae</taxon>
        <taxon>Rhizobium/Agrobacterium group</taxon>
        <taxon>Rhizobium</taxon>
    </lineage>
</organism>
<proteinExistence type="predicted"/>
<protein>
    <submittedName>
        <fullName evidence="1">Uncharacterized protein</fullName>
    </submittedName>
</protein>
<dbReference type="EMBL" id="JACHBI010000028">
    <property type="protein sequence ID" value="MBB5577883.1"/>
    <property type="molecule type" value="Genomic_DNA"/>
</dbReference>
<evidence type="ECO:0000313" key="2">
    <source>
        <dbReference type="Proteomes" id="UP000549882"/>
    </source>
</evidence>
<gene>
    <name evidence="1" type="ORF">GGD50_006539</name>
</gene>
<comment type="caution">
    <text evidence="1">The sequence shown here is derived from an EMBL/GenBank/DDBJ whole genome shotgun (WGS) entry which is preliminary data.</text>
</comment>
<accession>A0A7W8XYF2</accession>
<dbReference type="AlphaFoldDB" id="A0A7W8XYF2"/>
<evidence type="ECO:0000313" key="1">
    <source>
        <dbReference type="EMBL" id="MBB5577883.1"/>
    </source>
</evidence>
<sequence>MPPTQSHTHSISSIWTDTICAMSNTDRADINDQELSQALGDDTLNELAAKLVSRGRKF</sequence>
<dbReference type="Proteomes" id="UP000549882">
    <property type="component" value="Unassembled WGS sequence"/>
</dbReference>